<dbReference type="Pfam" id="PF05154">
    <property type="entry name" value="TM2"/>
    <property type="match status" value="2"/>
</dbReference>
<evidence type="ECO:0000256" key="5">
    <source>
        <dbReference type="SAM" id="Phobius"/>
    </source>
</evidence>
<keyword evidence="4 5" id="KW-0472">Membrane</keyword>
<feature type="domain" description="TM2" evidence="6">
    <location>
        <begin position="33"/>
        <end position="77"/>
    </location>
</feature>
<dbReference type="GO" id="GO:0016020">
    <property type="term" value="C:membrane"/>
    <property type="evidence" value="ECO:0007669"/>
    <property type="project" value="UniProtKB-SubCell"/>
</dbReference>
<feature type="transmembrane region" description="Helical" evidence="5">
    <location>
        <begin position="34"/>
        <end position="52"/>
    </location>
</feature>
<name>A0A5C6F889_9BACT</name>
<evidence type="ECO:0000313" key="8">
    <source>
        <dbReference type="Proteomes" id="UP000318288"/>
    </source>
</evidence>
<dbReference type="PANTHER" id="PTHR21016:SF25">
    <property type="entry name" value="TM2 DOMAIN-CONTAINING PROTEIN DDB_G0277895-RELATED"/>
    <property type="match status" value="1"/>
</dbReference>
<feature type="domain" description="TM2" evidence="6">
    <location>
        <begin position="96"/>
        <end position="142"/>
    </location>
</feature>
<feature type="transmembrane region" description="Helical" evidence="5">
    <location>
        <begin position="123"/>
        <end position="139"/>
    </location>
</feature>
<dbReference type="EMBL" id="SJPW01000003">
    <property type="protein sequence ID" value="TWU56704.1"/>
    <property type="molecule type" value="Genomic_DNA"/>
</dbReference>
<dbReference type="AlphaFoldDB" id="A0A5C6F889"/>
<feature type="transmembrane region" description="Helical" evidence="5">
    <location>
        <begin position="59"/>
        <end position="79"/>
    </location>
</feature>
<feature type="transmembrane region" description="Helical" evidence="5">
    <location>
        <begin position="99"/>
        <end position="116"/>
    </location>
</feature>
<comment type="caution">
    <text evidence="7">The sequence shown here is derived from an EMBL/GenBank/DDBJ whole genome shotgun (WGS) entry which is preliminary data.</text>
</comment>
<dbReference type="InterPro" id="IPR007829">
    <property type="entry name" value="TM2"/>
</dbReference>
<dbReference type="RefSeq" id="WP_222435840.1">
    <property type="nucleotide sequence ID" value="NZ_SJPW01000003.1"/>
</dbReference>
<protein>
    <submittedName>
        <fullName evidence="7">TM2 domain protein</fullName>
    </submittedName>
</protein>
<dbReference type="PANTHER" id="PTHR21016">
    <property type="entry name" value="BETA-AMYLOID BINDING PROTEIN-RELATED"/>
    <property type="match status" value="1"/>
</dbReference>
<evidence type="ECO:0000313" key="7">
    <source>
        <dbReference type="EMBL" id="TWU56704.1"/>
    </source>
</evidence>
<keyword evidence="8" id="KW-1185">Reference proteome</keyword>
<keyword evidence="2 5" id="KW-0812">Transmembrane</keyword>
<proteinExistence type="predicted"/>
<accession>A0A5C6F889</accession>
<evidence type="ECO:0000256" key="3">
    <source>
        <dbReference type="ARBA" id="ARBA00022989"/>
    </source>
</evidence>
<dbReference type="InterPro" id="IPR050932">
    <property type="entry name" value="TM2D1-3-like"/>
</dbReference>
<keyword evidence="3 5" id="KW-1133">Transmembrane helix</keyword>
<evidence type="ECO:0000256" key="2">
    <source>
        <dbReference type="ARBA" id="ARBA00022692"/>
    </source>
</evidence>
<dbReference type="Proteomes" id="UP000318288">
    <property type="component" value="Unassembled WGS sequence"/>
</dbReference>
<sequence>MQSIMDTAYSPPHATTHSSAARDGLAVAPTHPAIVGYLFWILGVVGAHRFYFGKPLTGALWFLTGGLFLIGWIVDLFLIPAMADEANRRFQPGETDYTVTWVLLTFLGLFGVHRFYMGKIGTGVLYLLTGGLFGIGYVYDAFTLNEQLDEINRQS</sequence>
<evidence type="ECO:0000256" key="1">
    <source>
        <dbReference type="ARBA" id="ARBA00004141"/>
    </source>
</evidence>
<reference evidence="7 8" key="1">
    <citation type="submission" date="2019-02" db="EMBL/GenBank/DDBJ databases">
        <title>Deep-cultivation of Planctomycetes and their phenomic and genomic characterization uncovers novel biology.</title>
        <authorList>
            <person name="Wiegand S."/>
            <person name="Jogler M."/>
            <person name="Boedeker C."/>
            <person name="Pinto D."/>
            <person name="Vollmers J."/>
            <person name="Rivas-Marin E."/>
            <person name="Kohn T."/>
            <person name="Peeters S.H."/>
            <person name="Heuer A."/>
            <person name="Rast P."/>
            <person name="Oberbeckmann S."/>
            <person name="Bunk B."/>
            <person name="Jeske O."/>
            <person name="Meyerdierks A."/>
            <person name="Storesund J.E."/>
            <person name="Kallscheuer N."/>
            <person name="Luecker S."/>
            <person name="Lage O.M."/>
            <person name="Pohl T."/>
            <person name="Merkel B.J."/>
            <person name="Hornburger P."/>
            <person name="Mueller R.-W."/>
            <person name="Bruemmer F."/>
            <person name="Labrenz M."/>
            <person name="Spormann A.M."/>
            <person name="Op Den Camp H."/>
            <person name="Overmann J."/>
            <person name="Amann R."/>
            <person name="Jetten M.S.M."/>
            <person name="Mascher T."/>
            <person name="Medema M.H."/>
            <person name="Devos D.P."/>
            <person name="Kaster A.-K."/>
            <person name="Ovreas L."/>
            <person name="Rohde M."/>
            <person name="Galperin M.Y."/>
            <person name="Jogler C."/>
        </authorList>
    </citation>
    <scope>NUCLEOTIDE SEQUENCE [LARGE SCALE GENOMIC DNA]</scope>
    <source>
        <strain evidence="7 8">Poly51</strain>
    </source>
</reference>
<organism evidence="7 8">
    <name type="scientific">Rubripirellula tenax</name>
    <dbReference type="NCBI Taxonomy" id="2528015"/>
    <lineage>
        <taxon>Bacteria</taxon>
        <taxon>Pseudomonadati</taxon>
        <taxon>Planctomycetota</taxon>
        <taxon>Planctomycetia</taxon>
        <taxon>Pirellulales</taxon>
        <taxon>Pirellulaceae</taxon>
        <taxon>Rubripirellula</taxon>
    </lineage>
</organism>
<gene>
    <name evidence="7" type="ORF">Poly51_26210</name>
</gene>
<evidence type="ECO:0000256" key="4">
    <source>
        <dbReference type="ARBA" id="ARBA00023136"/>
    </source>
</evidence>
<comment type="subcellular location">
    <subcellularLocation>
        <location evidence="1">Membrane</location>
        <topology evidence="1">Multi-pass membrane protein</topology>
    </subcellularLocation>
</comment>
<evidence type="ECO:0000259" key="6">
    <source>
        <dbReference type="Pfam" id="PF05154"/>
    </source>
</evidence>